<dbReference type="Gene3D" id="3.90.1150.10">
    <property type="entry name" value="Aspartate Aminotransferase, domain 1"/>
    <property type="match status" value="1"/>
</dbReference>
<evidence type="ECO:0000256" key="1">
    <source>
        <dbReference type="ARBA" id="ARBA00001933"/>
    </source>
</evidence>
<comment type="cofactor">
    <cofactor evidence="1 7">
        <name>pyridoxal 5'-phosphate</name>
        <dbReference type="ChEBI" id="CHEBI:597326"/>
    </cofactor>
</comment>
<name>A0A1C7YY36_PSESX</name>
<sequence>MPEFTALNMPVHRASTLTYASARDFLNRFERMMDGFSYGLYGTPTGRALEQQIAQIEGGGYCMLLPSGLAAVTHPMLCLLKHGDHVLLADCVYGPTRDLCTSVLAQYGITHTFFPSDASTIEPWLNDATKLVVLESPGSYTMEIQDIAVIAAQAHKGGALVLMDNAWGFGQINCFEHGVDIVCTALSKYASGHSDVCMGSCTVKERSLFEKLKMSFIALGTGVAADDAYLVMRGLQTLTVRLAEHEKRGLAVAKWLDGHPAVSRVFFPALDTDPQHKRFKRYFYGANGVISLILHEEDLSKIEQFIDSLEHFRIGASWGGTHSLIALTDISKSRTSVRWKGLSWILRLHVGLEPIEALMHDLDRAFSTLTPE</sequence>
<dbReference type="GO" id="GO:0030170">
    <property type="term" value="F:pyridoxal phosphate binding"/>
    <property type="evidence" value="ECO:0007669"/>
    <property type="project" value="InterPro"/>
</dbReference>
<gene>
    <name evidence="8" type="ORF">AFK24_24905</name>
</gene>
<evidence type="ECO:0000256" key="2">
    <source>
        <dbReference type="ARBA" id="ARBA00009077"/>
    </source>
</evidence>
<dbReference type="Pfam" id="PF01053">
    <property type="entry name" value="Cys_Met_Meta_PP"/>
    <property type="match status" value="1"/>
</dbReference>
<dbReference type="SUPFAM" id="SSF53383">
    <property type="entry name" value="PLP-dependent transferases"/>
    <property type="match status" value="1"/>
</dbReference>
<reference evidence="8 9" key="1">
    <citation type="submission" date="2015-07" db="EMBL/GenBank/DDBJ databases">
        <title>Draft genome sequence of a diazotrophic, plant growth-promoting rhizobacterium of the Pseudomonas syringae complex.</title>
        <authorList>
            <person name="Patten C.L."/>
            <person name="Jeong H."/>
        </authorList>
    </citation>
    <scope>NUCLEOTIDE SEQUENCE [LARGE SCALE GENOMIC DNA]</scope>
    <source>
        <strain evidence="8 9">GR12-2</strain>
    </source>
</reference>
<comment type="similarity">
    <text evidence="2 7">Belongs to the trans-sulfuration enzymes family.</text>
</comment>
<dbReference type="OrthoDB" id="9805807at2"/>
<dbReference type="AlphaFoldDB" id="A0A1C7YY36"/>
<dbReference type="GO" id="GO:0019346">
    <property type="term" value="P:transsulfuration"/>
    <property type="evidence" value="ECO:0007669"/>
    <property type="project" value="InterPro"/>
</dbReference>
<organism evidence="8 9">
    <name type="scientific">Pseudomonas syringae</name>
    <dbReference type="NCBI Taxonomy" id="317"/>
    <lineage>
        <taxon>Bacteria</taxon>
        <taxon>Pseudomonadati</taxon>
        <taxon>Pseudomonadota</taxon>
        <taxon>Gammaproteobacteria</taxon>
        <taxon>Pseudomonadales</taxon>
        <taxon>Pseudomonadaceae</taxon>
        <taxon>Pseudomonas</taxon>
    </lineage>
</organism>
<dbReference type="Proteomes" id="UP000093104">
    <property type="component" value="Unassembled WGS sequence"/>
</dbReference>
<accession>A0A1C7YY36</accession>
<dbReference type="InterPro" id="IPR000277">
    <property type="entry name" value="Cys/Met-Metab_PyrdxlP-dep_enz"/>
</dbReference>
<evidence type="ECO:0000256" key="4">
    <source>
        <dbReference type="ARBA" id="ARBA00023239"/>
    </source>
</evidence>
<evidence type="ECO:0000256" key="3">
    <source>
        <dbReference type="ARBA" id="ARBA00022898"/>
    </source>
</evidence>
<dbReference type="GO" id="GO:0047804">
    <property type="term" value="F:cysteine-S-conjugate beta-lyase activity"/>
    <property type="evidence" value="ECO:0007669"/>
    <property type="project" value="InterPro"/>
</dbReference>
<dbReference type="Gene3D" id="3.40.640.10">
    <property type="entry name" value="Type I PLP-dependent aspartate aminotransferase-like (Major domain)"/>
    <property type="match status" value="1"/>
</dbReference>
<keyword evidence="3 6" id="KW-0663">Pyridoxal phosphate</keyword>
<dbReference type="GO" id="GO:0019450">
    <property type="term" value="P:L-cysteine catabolic process to pyruvate"/>
    <property type="evidence" value="ECO:0007669"/>
    <property type="project" value="TreeGrafter"/>
</dbReference>
<dbReference type="PANTHER" id="PTHR43500:SF1">
    <property type="entry name" value="CYSTATHIONINE BETA-LYASE-RELATED"/>
    <property type="match status" value="1"/>
</dbReference>
<dbReference type="EMBL" id="LGSI01000068">
    <property type="protein sequence ID" value="OCR22581.1"/>
    <property type="molecule type" value="Genomic_DNA"/>
</dbReference>
<dbReference type="InterPro" id="IPR015421">
    <property type="entry name" value="PyrdxlP-dep_Trfase_major"/>
</dbReference>
<dbReference type="PANTHER" id="PTHR43500">
    <property type="entry name" value="CYSTATHIONINE BETA-LYASE-RELATED"/>
    <property type="match status" value="1"/>
</dbReference>
<dbReference type="PATRIC" id="fig|317.243.peg.275"/>
<evidence type="ECO:0000256" key="7">
    <source>
        <dbReference type="RuleBase" id="RU362118"/>
    </source>
</evidence>
<dbReference type="PIRSF" id="PIRSF001434">
    <property type="entry name" value="CGS"/>
    <property type="match status" value="1"/>
</dbReference>
<evidence type="ECO:0000256" key="6">
    <source>
        <dbReference type="PIRSR" id="PIRSR001434-2"/>
    </source>
</evidence>
<keyword evidence="4" id="KW-0456">Lyase</keyword>
<evidence type="ECO:0000313" key="8">
    <source>
        <dbReference type="EMBL" id="OCR22581.1"/>
    </source>
</evidence>
<proteinExistence type="inferred from homology"/>
<evidence type="ECO:0000256" key="5">
    <source>
        <dbReference type="ARBA" id="ARBA00047517"/>
    </source>
</evidence>
<dbReference type="InterPro" id="IPR006233">
    <property type="entry name" value="Cys_b_lyase_bac"/>
</dbReference>
<dbReference type="InterPro" id="IPR015424">
    <property type="entry name" value="PyrdxlP-dep_Trfase"/>
</dbReference>
<evidence type="ECO:0000313" key="9">
    <source>
        <dbReference type="Proteomes" id="UP000093104"/>
    </source>
</evidence>
<dbReference type="InterPro" id="IPR015422">
    <property type="entry name" value="PyrdxlP-dep_Trfase_small"/>
</dbReference>
<feature type="modified residue" description="N6-(pyridoxal phosphate)lysine" evidence="6">
    <location>
        <position position="188"/>
    </location>
</feature>
<comment type="catalytic activity">
    <reaction evidence="5">
        <text>L,L-cystathionine + H2O = L-homocysteine + pyruvate + NH4(+)</text>
        <dbReference type="Rhea" id="RHEA:13965"/>
        <dbReference type="ChEBI" id="CHEBI:15361"/>
        <dbReference type="ChEBI" id="CHEBI:15377"/>
        <dbReference type="ChEBI" id="CHEBI:28938"/>
        <dbReference type="ChEBI" id="CHEBI:58161"/>
        <dbReference type="ChEBI" id="CHEBI:58199"/>
    </reaction>
</comment>
<comment type="caution">
    <text evidence="8">The sequence shown here is derived from an EMBL/GenBank/DDBJ whole genome shotgun (WGS) entry which is preliminary data.</text>
</comment>
<protein>
    <submittedName>
        <fullName evidence="8">Cys/Met metabolism pyridoxal-phosphate-dependent protein</fullName>
    </submittedName>
</protein>